<organism evidence="2 3">
    <name type="scientific">Tanacetum coccineum</name>
    <dbReference type="NCBI Taxonomy" id="301880"/>
    <lineage>
        <taxon>Eukaryota</taxon>
        <taxon>Viridiplantae</taxon>
        <taxon>Streptophyta</taxon>
        <taxon>Embryophyta</taxon>
        <taxon>Tracheophyta</taxon>
        <taxon>Spermatophyta</taxon>
        <taxon>Magnoliopsida</taxon>
        <taxon>eudicotyledons</taxon>
        <taxon>Gunneridae</taxon>
        <taxon>Pentapetalae</taxon>
        <taxon>asterids</taxon>
        <taxon>campanulids</taxon>
        <taxon>Asterales</taxon>
        <taxon>Asteraceae</taxon>
        <taxon>Asteroideae</taxon>
        <taxon>Anthemideae</taxon>
        <taxon>Anthemidinae</taxon>
        <taxon>Tanacetum</taxon>
    </lineage>
</organism>
<reference evidence="2" key="1">
    <citation type="journal article" date="2022" name="Int. J. Mol. Sci.">
        <title>Draft Genome of Tanacetum Coccineum: Genomic Comparison of Closely Related Tanacetum-Family Plants.</title>
        <authorList>
            <person name="Yamashiro T."/>
            <person name="Shiraishi A."/>
            <person name="Nakayama K."/>
            <person name="Satake H."/>
        </authorList>
    </citation>
    <scope>NUCLEOTIDE SEQUENCE</scope>
</reference>
<dbReference type="SUPFAM" id="SSF56672">
    <property type="entry name" value="DNA/RNA polymerases"/>
    <property type="match status" value="1"/>
</dbReference>
<protein>
    <submittedName>
        <fullName evidence="2">RNA-directed DNA polymerase, eukaryota, reverse transcriptase zinc-binding domain protein</fullName>
    </submittedName>
</protein>
<evidence type="ECO:0000259" key="1">
    <source>
        <dbReference type="PROSITE" id="PS50878"/>
    </source>
</evidence>
<keyword evidence="2" id="KW-0808">Transferase</keyword>
<keyword evidence="3" id="KW-1185">Reference proteome</keyword>
<dbReference type="InterPro" id="IPR000477">
    <property type="entry name" value="RT_dom"/>
</dbReference>
<feature type="domain" description="Reverse transcriptase" evidence="1">
    <location>
        <begin position="1"/>
        <end position="153"/>
    </location>
</feature>
<proteinExistence type="predicted"/>
<dbReference type="EMBL" id="BQNB010008508">
    <property type="protein sequence ID" value="GJS50337.1"/>
    <property type="molecule type" value="Genomic_DNA"/>
</dbReference>
<sequence length="226" mass="26338">MVNWIMKYVTTTSFSICVNGESCGYFKGGRGLRQGDPMSLYLFTLVMEILTMIIKRKVEHCHEFQYHFGCKKLKITNICFVDDLLLFCHADRTSVKVLRDSIEEFGKVAGLIPNYNKSTIIFCCLNNEEKQEILEVIPFKVEKLPIRYLGVPLTSKRIRIKECKSLIEKVESRVFNWKNKCLSYARRLMLVASVLESIHVYWASVIFLPDGVIKDINKILKDFFWN</sequence>
<dbReference type="PROSITE" id="PS50878">
    <property type="entry name" value="RT_POL"/>
    <property type="match status" value="1"/>
</dbReference>
<dbReference type="Proteomes" id="UP001151760">
    <property type="component" value="Unassembled WGS sequence"/>
</dbReference>
<keyword evidence="2" id="KW-0548">Nucleotidyltransferase</keyword>
<keyword evidence="2" id="KW-0695">RNA-directed DNA polymerase</keyword>
<evidence type="ECO:0000313" key="2">
    <source>
        <dbReference type="EMBL" id="GJS50337.1"/>
    </source>
</evidence>
<dbReference type="GO" id="GO:0003964">
    <property type="term" value="F:RNA-directed DNA polymerase activity"/>
    <property type="evidence" value="ECO:0007669"/>
    <property type="project" value="UniProtKB-KW"/>
</dbReference>
<dbReference type="Pfam" id="PF00078">
    <property type="entry name" value="RVT_1"/>
    <property type="match status" value="1"/>
</dbReference>
<dbReference type="PANTHER" id="PTHR33116">
    <property type="entry name" value="REVERSE TRANSCRIPTASE ZINC-BINDING DOMAIN-CONTAINING PROTEIN-RELATED-RELATED"/>
    <property type="match status" value="1"/>
</dbReference>
<accession>A0ABQ4WBY3</accession>
<name>A0ABQ4WBY3_9ASTR</name>
<evidence type="ECO:0000313" key="3">
    <source>
        <dbReference type="Proteomes" id="UP001151760"/>
    </source>
</evidence>
<comment type="caution">
    <text evidence="2">The sequence shown here is derived from an EMBL/GenBank/DDBJ whole genome shotgun (WGS) entry which is preliminary data.</text>
</comment>
<dbReference type="PANTHER" id="PTHR33116:SF76">
    <property type="entry name" value="DUF4283 DOMAIN-CONTAINING PROTEIN"/>
    <property type="match status" value="1"/>
</dbReference>
<dbReference type="InterPro" id="IPR043502">
    <property type="entry name" value="DNA/RNA_pol_sf"/>
</dbReference>
<gene>
    <name evidence="2" type="ORF">Tco_0600458</name>
</gene>
<reference evidence="2" key="2">
    <citation type="submission" date="2022-01" db="EMBL/GenBank/DDBJ databases">
        <authorList>
            <person name="Yamashiro T."/>
            <person name="Shiraishi A."/>
            <person name="Satake H."/>
            <person name="Nakayama K."/>
        </authorList>
    </citation>
    <scope>NUCLEOTIDE SEQUENCE</scope>
</reference>